<evidence type="ECO:0000256" key="9">
    <source>
        <dbReference type="SAM" id="SignalP"/>
    </source>
</evidence>
<keyword evidence="3" id="KW-0858">Xylan degradation</keyword>
<gene>
    <name evidence="12" type="ORF">ASPACDRAFT_1881698</name>
</gene>
<dbReference type="EMBL" id="KV878979">
    <property type="protein sequence ID" value="OJJ98986.1"/>
    <property type="molecule type" value="Genomic_DNA"/>
</dbReference>
<keyword evidence="3" id="KW-0624">Polysaccharide degradation</keyword>
<dbReference type="InterPro" id="IPR005592">
    <property type="entry name" value="Mono/diacylglycerol_lipase_N"/>
</dbReference>
<name>A0A1L9WS34_ASPA1</name>
<evidence type="ECO:0000256" key="6">
    <source>
        <dbReference type="ARBA" id="ARBA00034075"/>
    </source>
</evidence>
<evidence type="ECO:0000256" key="2">
    <source>
        <dbReference type="ARBA" id="ARBA00022487"/>
    </source>
</evidence>
<feature type="signal peptide" evidence="9">
    <location>
        <begin position="1"/>
        <end position="21"/>
    </location>
</feature>
<dbReference type="InterPro" id="IPR051299">
    <property type="entry name" value="AB_hydrolase_lip/est"/>
</dbReference>
<comment type="similarity">
    <text evidence="7">Belongs to the AB hydrolase superfamily. FaeA family.</text>
</comment>
<dbReference type="Gene3D" id="3.40.50.1820">
    <property type="entry name" value="alpha/beta hydrolase"/>
    <property type="match status" value="1"/>
</dbReference>
<evidence type="ECO:0000259" key="10">
    <source>
        <dbReference type="Pfam" id="PF01764"/>
    </source>
</evidence>
<keyword evidence="4 9" id="KW-0732">Signal</keyword>
<dbReference type="VEuPathDB" id="FungiDB:ASPACDRAFT_1881698"/>
<comment type="catalytic activity">
    <reaction evidence="6">
        <text>feruloyl-polysaccharide + H2O = ferulate + polysaccharide.</text>
        <dbReference type="EC" id="3.1.1.73"/>
    </reaction>
</comment>
<dbReference type="PANTHER" id="PTHR46640">
    <property type="entry name" value="TRIACYLGLYCEROL LIPASE, PUTATIVE (AFU_ORTHOLOGUE AFUA_6G06510)-RELATED"/>
    <property type="match status" value="1"/>
</dbReference>
<dbReference type="GO" id="GO:0030600">
    <property type="term" value="F:feruloyl esterase activity"/>
    <property type="evidence" value="ECO:0007669"/>
    <property type="project" value="UniProtKB-EC"/>
</dbReference>
<dbReference type="GeneID" id="30972066"/>
<evidence type="ECO:0000259" key="11">
    <source>
        <dbReference type="Pfam" id="PF03893"/>
    </source>
</evidence>
<feature type="domain" description="Mono-/di-acylglycerol lipase N-terminal" evidence="11">
    <location>
        <begin position="9"/>
        <end position="77"/>
    </location>
</feature>
<dbReference type="STRING" id="690307.A0A1L9WS34"/>
<dbReference type="EC" id="3.1.1.73" evidence="1"/>
<proteinExistence type="inferred from homology"/>
<feature type="chain" id="PRO_5012566975" description="feruloyl esterase" evidence="9">
    <location>
        <begin position="22"/>
        <end position="296"/>
    </location>
</feature>
<dbReference type="CDD" id="cd00519">
    <property type="entry name" value="Lipase_3"/>
    <property type="match status" value="1"/>
</dbReference>
<dbReference type="OrthoDB" id="426718at2759"/>
<evidence type="ECO:0000256" key="7">
    <source>
        <dbReference type="ARBA" id="ARBA00037991"/>
    </source>
</evidence>
<dbReference type="GO" id="GO:0016042">
    <property type="term" value="P:lipid catabolic process"/>
    <property type="evidence" value="ECO:0007669"/>
    <property type="project" value="InterPro"/>
</dbReference>
<keyword evidence="5" id="KW-0378">Hydrolase</keyword>
<dbReference type="InterPro" id="IPR029058">
    <property type="entry name" value="AB_hydrolase_fold"/>
</dbReference>
<dbReference type="Proteomes" id="UP000184546">
    <property type="component" value="Unassembled WGS sequence"/>
</dbReference>
<evidence type="ECO:0000256" key="5">
    <source>
        <dbReference type="ARBA" id="ARBA00022801"/>
    </source>
</evidence>
<organism evidence="12 13">
    <name type="scientific">Aspergillus aculeatus (strain ATCC 16872 / CBS 172.66 / WB 5094)</name>
    <dbReference type="NCBI Taxonomy" id="690307"/>
    <lineage>
        <taxon>Eukaryota</taxon>
        <taxon>Fungi</taxon>
        <taxon>Dikarya</taxon>
        <taxon>Ascomycota</taxon>
        <taxon>Pezizomycotina</taxon>
        <taxon>Eurotiomycetes</taxon>
        <taxon>Eurotiomycetidae</taxon>
        <taxon>Eurotiales</taxon>
        <taxon>Aspergillaceae</taxon>
        <taxon>Aspergillus</taxon>
        <taxon>Aspergillus subgen. Circumdati</taxon>
    </lineage>
</organism>
<evidence type="ECO:0000313" key="13">
    <source>
        <dbReference type="Proteomes" id="UP000184546"/>
    </source>
</evidence>
<evidence type="ECO:0000313" key="12">
    <source>
        <dbReference type="EMBL" id="OJJ98986.1"/>
    </source>
</evidence>
<dbReference type="AlphaFoldDB" id="A0A1L9WS34"/>
<keyword evidence="3" id="KW-0119">Carbohydrate metabolism</keyword>
<feature type="domain" description="Fungal lipase-type" evidence="10">
    <location>
        <begin position="104"/>
        <end position="236"/>
    </location>
</feature>
<accession>A0A1L9WS34</accession>
<protein>
    <recommendedName>
        <fullName evidence="1">feruloyl esterase</fullName>
        <ecNumber evidence="1">3.1.1.73</ecNumber>
    </recommendedName>
    <alternativeName>
        <fullName evidence="8">Ferulic acid esterase A</fullName>
    </alternativeName>
</protein>
<dbReference type="GO" id="GO:0045493">
    <property type="term" value="P:xylan catabolic process"/>
    <property type="evidence" value="ECO:0007669"/>
    <property type="project" value="UniProtKB-KW"/>
</dbReference>
<evidence type="ECO:0000256" key="3">
    <source>
        <dbReference type="ARBA" id="ARBA00022651"/>
    </source>
</evidence>
<keyword evidence="2" id="KW-0719">Serine esterase</keyword>
<evidence type="ECO:0000256" key="1">
    <source>
        <dbReference type="ARBA" id="ARBA00013091"/>
    </source>
</evidence>
<dbReference type="InterPro" id="IPR002921">
    <property type="entry name" value="Fungal_lipase-type"/>
</dbReference>
<sequence>MLYTRELGVVAALGLLAQAAPAPIERRSVSTTLLDQMDLFAQYSAAAYCSTNIDSASTALSCSADNCPLVVAAAPTVLDEFNETAEFGDTAGFVAVDSTNKAIVVAFRGSSDLSNWIANIDFGLTDASSICTGCEIHSGFWKAWETVASTIASKVEAAVTTYSDYDVVFTGHSLGAALAAIGATVLRNDGYTVDLYNFGQPRIGNLALADYITDQNKGSNYRVTHTDDIVPKVPPELLGYHHFSPEYWITSDNDVTVTTSDITEVTGVDSTAGNDGTLLDSVSAHKFYFEYISACD</sequence>
<evidence type="ECO:0000256" key="4">
    <source>
        <dbReference type="ARBA" id="ARBA00022729"/>
    </source>
</evidence>
<reference evidence="13" key="1">
    <citation type="journal article" date="2017" name="Genome Biol.">
        <title>Comparative genomics reveals high biological diversity and specific adaptations in the industrially and medically important fungal genus Aspergillus.</title>
        <authorList>
            <person name="de Vries R.P."/>
            <person name="Riley R."/>
            <person name="Wiebenga A."/>
            <person name="Aguilar-Osorio G."/>
            <person name="Amillis S."/>
            <person name="Uchima C.A."/>
            <person name="Anderluh G."/>
            <person name="Asadollahi M."/>
            <person name="Askin M."/>
            <person name="Barry K."/>
            <person name="Battaglia E."/>
            <person name="Bayram O."/>
            <person name="Benocci T."/>
            <person name="Braus-Stromeyer S.A."/>
            <person name="Caldana C."/>
            <person name="Canovas D."/>
            <person name="Cerqueira G.C."/>
            <person name="Chen F."/>
            <person name="Chen W."/>
            <person name="Choi C."/>
            <person name="Clum A."/>
            <person name="Dos Santos R.A."/>
            <person name="Damasio A.R."/>
            <person name="Diallinas G."/>
            <person name="Emri T."/>
            <person name="Fekete E."/>
            <person name="Flipphi M."/>
            <person name="Freyberg S."/>
            <person name="Gallo A."/>
            <person name="Gournas C."/>
            <person name="Habgood R."/>
            <person name="Hainaut M."/>
            <person name="Harispe M.L."/>
            <person name="Henrissat B."/>
            <person name="Hilden K.S."/>
            <person name="Hope R."/>
            <person name="Hossain A."/>
            <person name="Karabika E."/>
            <person name="Karaffa L."/>
            <person name="Karanyi Z."/>
            <person name="Krasevec N."/>
            <person name="Kuo A."/>
            <person name="Kusch H."/>
            <person name="LaButti K."/>
            <person name="Lagendijk E.L."/>
            <person name="Lapidus A."/>
            <person name="Levasseur A."/>
            <person name="Lindquist E."/>
            <person name="Lipzen A."/>
            <person name="Logrieco A.F."/>
            <person name="MacCabe A."/>
            <person name="Maekelae M.R."/>
            <person name="Malavazi I."/>
            <person name="Melin P."/>
            <person name="Meyer V."/>
            <person name="Mielnichuk N."/>
            <person name="Miskei M."/>
            <person name="Molnar A.P."/>
            <person name="Mule G."/>
            <person name="Ngan C.Y."/>
            <person name="Orejas M."/>
            <person name="Orosz E."/>
            <person name="Ouedraogo J.P."/>
            <person name="Overkamp K.M."/>
            <person name="Park H.-S."/>
            <person name="Perrone G."/>
            <person name="Piumi F."/>
            <person name="Punt P.J."/>
            <person name="Ram A.F."/>
            <person name="Ramon A."/>
            <person name="Rauscher S."/>
            <person name="Record E."/>
            <person name="Riano-Pachon D.M."/>
            <person name="Robert V."/>
            <person name="Roehrig J."/>
            <person name="Ruller R."/>
            <person name="Salamov A."/>
            <person name="Salih N.S."/>
            <person name="Samson R.A."/>
            <person name="Sandor E."/>
            <person name="Sanguinetti M."/>
            <person name="Schuetze T."/>
            <person name="Sepcic K."/>
            <person name="Shelest E."/>
            <person name="Sherlock G."/>
            <person name="Sophianopoulou V."/>
            <person name="Squina F.M."/>
            <person name="Sun H."/>
            <person name="Susca A."/>
            <person name="Todd R.B."/>
            <person name="Tsang A."/>
            <person name="Unkles S.E."/>
            <person name="van de Wiele N."/>
            <person name="van Rossen-Uffink D."/>
            <person name="Oliveira J.V."/>
            <person name="Vesth T.C."/>
            <person name="Visser J."/>
            <person name="Yu J.-H."/>
            <person name="Zhou M."/>
            <person name="Andersen M.R."/>
            <person name="Archer D.B."/>
            <person name="Baker S.E."/>
            <person name="Benoit I."/>
            <person name="Brakhage A.A."/>
            <person name="Braus G.H."/>
            <person name="Fischer R."/>
            <person name="Frisvad J.C."/>
            <person name="Goldman G.H."/>
            <person name="Houbraken J."/>
            <person name="Oakley B."/>
            <person name="Pocsi I."/>
            <person name="Scazzocchio C."/>
            <person name="Seiboth B."/>
            <person name="vanKuyk P.A."/>
            <person name="Wortman J."/>
            <person name="Dyer P.S."/>
            <person name="Grigoriev I.V."/>
        </authorList>
    </citation>
    <scope>NUCLEOTIDE SEQUENCE [LARGE SCALE GENOMIC DNA]</scope>
    <source>
        <strain evidence="13">ATCC 16872 / CBS 172.66 / WB 5094</strain>
    </source>
</reference>
<dbReference type="PANTHER" id="PTHR46640:SF1">
    <property type="entry name" value="FUNGAL LIPASE-LIKE DOMAIN-CONTAINING PROTEIN-RELATED"/>
    <property type="match status" value="1"/>
</dbReference>
<dbReference type="Pfam" id="PF01764">
    <property type="entry name" value="Lipase_3"/>
    <property type="match status" value="1"/>
</dbReference>
<dbReference type="OMA" id="HRWYTIY"/>
<dbReference type="Pfam" id="PF03893">
    <property type="entry name" value="Lipase3_N"/>
    <property type="match status" value="1"/>
</dbReference>
<keyword evidence="13" id="KW-1185">Reference proteome</keyword>
<evidence type="ECO:0000256" key="8">
    <source>
        <dbReference type="ARBA" id="ARBA00041313"/>
    </source>
</evidence>
<dbReference type="RefSeq" id="XP_020055326.1">
    <property type="nucleotide sequence ID" value="XM_020198252.1"/>
</dbReference>
<dbReference type="SUPFAM" id="SSF53474">
    <property type="entry name" value="alpha/beta-Hydrolases"/>
    <property type="match status" value="1"/>
</dbReference>